<protein>
    <submittedName>
        <fullName evidence="1">Uncharacterized protein</fullName>
    </submittedName>
</protein>
<keyword evidence="2" id="KW-1185">Reference proteome</keyword>
<dbReference type="AlphaFoldDB" id="A0A8J8CH15"/>
<comment type="caution">
    <text evidence="1">The sequence shown here is derived from an EMBL/GenBank/DDBJ whole genome shotgun (WGS) entry which is preliminary data.</text>
</comment>
<dbReference type="EMBL" id="WVIE01000003">
    <property type="protein sequence ID" value="NDJ16293.1"/>
    <property type="molecule type" value="Genomic_DNA"/>
</dbReference>
<name>A0A8J8CH15_9CYAN</name>
<sequence length="62" mass="6515">MRAQTSVVLSGCLIACAIAGISAIKHSAFSLPQFSAAHPSQNTYLSHRGSGRIEGTDMHFLA</sequence>
<reference evidence="1" key="1">
    <citation type="submission" date="2019-12" db="EMBL/GenBank/DDBJ databases">
        <title>High-Quality draft genome sequences of three cyanobacteria isolated from the limestone walls of the Old Cathedral of Coimbra.</title>
        <authorList>
            <person name="Tiago I."/>
            <person name="Soares F."/>
            <person name="Portugal A."/>
        </authorList>
    </citation>
    <scope>NUCLEOTIDE SEQUENCE</scope>
    <source>
        <strain evidence="1">A</strain>
    </source>
</reference>
<organism evidence="1 2">
    <name type="scientific">Myxacorys almedinensis A</name>
    <dbReference type="NCBI Taxonomy" id="2690445"/>
    <lineage>
        <taxon>Bacteria</taxon>
        <taxon>Bacillati</taxon>
        <taxon>Cyanobacteriota</taxon>
        <taxon>Cyanophyceae</taxon>
        <taxon>Leptolyngbyales</taxon>
        <taxon>Leptolyngbyaceae</taxon>
        <taxon>Myxacorys</taxon>
        <taxon>Myxacorys almedinensis</taxon>
    </lineage>
</organism>
<proteinExistence type="predicted"/>
<evidence type="ECO:0000313" key="2">
    <source>
        <dbReference type="Proteomes" id="UP000646053"/>
    </source>
</evidence>
<gene>
    <name evidence="1" type="ORF">GS601_03135</name>
</gene>
<evidence type="ECO:0000313" key="1">
    <source>
        <dbReference type="EMBL" id="NDJ16293.1"/>
    </source>
</evidence>
<dbReference type="RefSeq" id="WP_162421818.1">
    <property type="nucleotide sequence ID" value="NZ_WVIE01000003.1"/>
</dbReference>
<dbReference type="Proteomes" id="UP000646053">
    <property type="component" value="Unassembled WGS sequence"/>
</dbReference>
<accession>A0A8J8CH15</accession>